<gene>
    <name evidence="2" type="ORF">L202_01585</name>
</gene>
<feature type="domain" description="Cupin type-1" evidence="1">
    <location>
        <begin position="72"/>
        <end position="123"/>
    </location>
</feature>
<dbReference type="RefSeq" id="XP_018997446.1">
    <property type="nucleotide sequence ID" value="XM_019135019.1"/>
</dbReference>
<dbReference type="GeneID" id="30152894"/>
<dbReference type="EMBL" id="AWGJ01000002">
    <property type="protein sequence ID" value="ODN83446.1"/>
    <property type="molecule type" value="Genomic_DNA"/>
</dbReference>
<dbReference type="PIRSF" id="PIRSF019307">
    <property type="entry name" value="UCP019307"/>
    <property type="match status" value="1"/>
</dbReference>
<dbReference type="Proteomes" id="UP000094065">
    <property type="component" value="Unassembled WGS sequence"/>
</dbReference>
<proteinExistence type="predicted"/>
<dbReference type="PANTHER" id="PTHR36448">
    <property type="entry name" value="BLR7373 PROTEIN"/>
    <property type="match status" value="1"/>
</dbReference>
<dbReference type="InterPro" id="IPR011051">
    <property type="entry name" value="RmlC_Cupin_sf"/>
</dbReference>
<keyword evidence="3" id="KW-1185">Reference proteome</keyword>
<organism evidence="2 3">
    <name type="scientific">Cryptococcus amylolentus CBS 6039</name>
    <dbReference type="NCBI Taxonomy" id="1295533"/>
    <lineage>
        <taxon>Eukaryota</taxon>
        <taxon>Fungi</taxon>
        <taxon>Dikarya</taxon>
        <taxon>Basidiomycota</taxon>
        <taxon>Agaricomycotina</taxon>
        <taxon>Tremellomycetes</taxon>
        <taxon>Tremellales</taxon>
        <taxon>Cryptococcaceae</taxon>
        <taxon>Cryptococcus</taxon>
    </lineage>
</organism>
<evidence type="ECO:0000259" key="1">
    <source>
        <dbReference type="Pfam" id="PF00190"/>
    </source>
</evidence>
<sequence>MVNPTPLSSLTWTAHQIPAYGQHPNTSLQHFPLLIYRSCLPSTLTHEEAEEFFSSVGVVKPDWRSPMSLISHYHSNTHECMVVSAGSARLCFGGPPDEGKNEGRVEVEVHVGDVMLVPAGVSHGMLQNLGGFEMTGAYPIGAESWDFCDGTEADREESWEKIRKVKWFDSDPVYGDGGPVMKYGAGALVSSVL</sequence>
<dbReference type="AlphaFoldDB" id="A0A1E3I6I0"/>
<name>A0A1E3I6I0_9TREE</name>
<protein>
    <recommendedName>
        <fullName evidence="1">Cupin type-1 domain-containing protein</fullName>
    </recommendedName>
</protein>
<dbReference type="SUPFAM" id="SSF51182">
    <property type="entry name" value="RmlC-like cupins"/>
    <property type="match status" value="1"/>
</dbReference>
<dbReference type="CDD" id="cd02219">
    <property type="entry name" value="cupin_YjlB-like"/>
    <property type="match status" value="1"/>
</dbReference>
<dbReference type="InterPro" id="IPR014500">
    <property type="entry name" value="UCP019307_cupin"/>
</dbReference>
<dbReference type="Gene3D" id="2.60.120.10">
    <property type="entry name" value="Jelly Rolls"/>
    <property type="match status" value="1"/>
</dbReference>
<dbReference type="PANTHER" id="PTHR36448:SF3">
    <property type="entry name" value="CUPIN TYPE-2 DOMAIN-CONTAINING PROTEIN"/>
    <property type="match status" value="1"/>
</dbReference>
<dbReference type="InterPro" id="IPR014710">
    <property type="entry name" value="RmlC-like_jellyroll"/>
</dbReference>
<evidence type="ECO:0000313" key="2">
    <source>
        <dbReference type="EMBL" id="ODN83446.1"/>
    </source>
</evidence>
<reference evidence="2 3" key="1">
    <citation type="submission" date="2016-06" db="EMBL/GenBank/DDBJ databases">
        <title>Evolution of pathogenesis and genome organization in the Tremellales.</title>
        <authorList>
            <person name="Cuomo C."/>
            <person name="Litvintseva A."/>
            <person name="Heitman J."/>
            <person name="Chen Y."/>
            <person name="Sun S."/>
            <person name="Springer D."/>
            <person name="Dromer F."/>
            <person name="Young S."/>
            <person name="Zeng Q."/>
            <person name="Chapman S."/>
            <person name="Gujja S."/>
            <person name="Saif S."/>
            <person name="Birren B."/>
        </authorList>
    </citation>
    <scope>NUCLEOTIDE SEQUENCE [LARGE SCALE GENOMIC DNA]</scope>
    <source>
        <strain evidence="2 3">CBS 6039</strain>
    </source>
</reference>
<dbReference type="Pfam" id="PF00190">
    <property type="entry name" value="Cupin_1"/>
    <property type="match status" value="1"/>
</dbReference>
<accession>A0A1E3I6I0</accession>
<dbReference type="InterPro" id="IPR047121">
    <property type="entry name" value="YjiB-like"/>
</dbReference>
<dbReference type="InterPro" id="IPR006045">
    <property type="entry name" value="Cupin_1"/>
</dbReference>
<evidence type="ECO:0000313" key="3">
    <source>
        <dbReference type="Proteomes" id="UP000094065"/>
    </source>
</evidence>
<comment type="caution">
    <text evidence="2">The sequence shown here is derived from an EMBL/GenBank/DDBJ whole genome shotgun (WGS) entry which is preliminary data.</text>
</comment>
<dbReference type="OrthoDB" id="2446447at2759"/>